<evidence type="ECO:0000256" key="1">
    <source>
        <dbReference type="ARBA" id="ARBA00011360"/>
    </source>
</evidence>
<dbReference type="PIRSF" id="PIRSF000615">
    <property type="entry name" value="TyrPK_CSF1-R"/>
    <property type="match status" value="1"/>
</dbReference>
<feature type="domain" description="Ig-like" evidence="4">
    <location>
        <begin position="220"/>
        <end position="317"/>
    </location>
</feature>
<keyword evidence="3" id="KW-0732">Signal</keyword>
<evidence type="ECO:0000313" key="5">
    <source>
        <dbReference type="EMBL" id="KAH0558254.1"/>
    </source>
</evidence>
<dbReference type="InterPro" id="IPR003598">
    <property type="entry name" value="Ig_sub2"/>
</dbReference>
<dbReference type="CDD" id="cd00096">
    <property type="entry name" value="Ig"/>
    <property type="match status" value="1"/>
</dbReference>
<keyword evidence="6" id="KW-1185">Reference proteome</keyword>
<dbReference type="SMART" id="SM00408">
    <property type="entry name" value="IGc2"/>
    <property type="match status" value="3"/>
</dbReference>
<gene>
    <name evidence="5" type="ORF">KQX54_015231</name>
</gene>
<feature type="signal peptide" evidence="3">
    <location>
        <begin position="1"/>
        <end position="18"/>
    </location>
</feature>
<dbReference type="PROSITE" id="PS50835">
    <property type="entry name" value="IG_LIKE"/>
    <property type="match status" value="2"/>
</dbReference>
<dbReference type="InterPro" id="IPR007110">
    <property type="entry name" value="Ig-like_dom"/>
</dbReference>
<proteinExistence type="predicted"/>
<dbReference type="Gene3D" id="2.60.40.10">
    <property type="entry name" value="Immunoglobulins"/>
    <property type="match status" value="4"/>
</dbReference>
<evidence type="ECO:0000259" key="4">
    <source>
        <dbReference type="PROSITE" id="PS50835"/>
    </source>
</evidence>
<dbReference type="Proteomes" id="UP000826195">
    <property type="component" value="Unassembled WGS sequence"/>
</dbReference>
<comment type="subunit">
    <text evidence="1">Forms a complex composed of PDGFRL, TNK2 and GRB2.</text>
</comment>
<feature type="domain" description="Ig-like" evidence="4">
    <location>
        <begin position="121"/>
        <end position="205"/>
    </location>
</feature>
<dbReference type="SUPFAM" id="SSF48726">
    <property type="entry name" value="Immunoglobulin"/>
    <property type="match status" value="3"/>
</dbReference>
<feature type="chain" id="PRO_5043787305" description="Platelet-derived growth factor receptor-like protein" evidence="3">
    <location>
        <begin position="19"/>
        <end position="423"/>
    </location>
</feature>
<name>A0AAV7IE99_COTGL</name>
<dbReference type="SMART" id="SM00409">
    <property type="entry name" value="IG"/>
    <property type="match status" value="3"/>
</dbReference>
<dbReference type="PRINTS" id="PR01832">
    <property type="entry name" value="VEGFRECEPTOR"/>
</dbReference>
<dbReference type="AlphaFoldDB" id="A0AAV7IE99"/>
<evidence type="ECO:0000256" key="2">
    <source>
        <dbReference type="ARBA" id="ARBA00019671"/>
    </source>
</evidence>
<reference evidence="5 6" key="1">
    <citation type="journal article" date="2021" name="J. Hered.">
        <title>A chromosome-level genome assembly of the parasitoid wasp, Cotesia glomerata (Hymenoptera: Braconidae).</title>
        <authorList>
            <person name="Pinto B.J."/>
            <person name="Weis J.J."/>
            <person name="Gamble T."/>
            <person name="Ode P.J."/>
            <person name="Paul R."/>
            <person name="Zaspel J.M."/>
        </authorList>
    </citation>
    <scope>NUCLEOTIDE SEQUENCE [LARGE SCALE GENOMIC DNA]</scope>
    <source>
        <strain evidence="5">CgM1</strain>
    </source>
</reference>
<dbReference type="InterPro" id="IPR036179">
    <property type="entry name" value="Ig-like_dom_sf"/>
</dbReference>
<dbReference type="PANTHER" id="PTHR15360">
    <property type="entry name" value="PLATELET-DERIVED GROWTH FACTOR RECEPTOR LIKE"/>
    <property type="match status" value="1"/>
</dbReference>
<accession>A0AAV7IE99</accession>
<evidence type="ECO:0000313" key="6">
    <source>
        <dbReference type="Proteomes" id="UP000826195"/>
    </source>
</evidence>
<organism evidence="5 6">
    <name type="scientific">Cotesia glomerata</name>
    <name type="common">Lepidopteran parasitic wasp</name>
    <name type="synonym">Apanteles glomeratus</name>
    <dbReference type="NCBI Taxonomy" id="32391"/>
    <lineage>
        <taxon>Eukaryota</taxon>
        <taxon>Metazoa</taxon>
        <taxon>Ecdysozoa</taxon>
        <taxon>Arthropoda</taxon>
        <taxon>Hexapoda</taxon>
        <taxon>Insecta</taxon>
        <taxon>Pterygota</taxon>
        <taxon>Neoptera</taxon>
        <taxon>Endopterygota</taxon>
        <taxon>Hymenoptera</taxon>
        <taxon>Apocrita</taxon>
        <taxon>Ichneumonoidea</taxon>
        <taxon>Braconidae</taxon>
        <taxon>Microgastrinae</taxon>
        <taxon>Cotesia</taxon>
    </lineage>
</organism>
<dbReference type="InterPro" id="IPR003599">
    <property type="entry name" value="Ig_sub"/>
</dbReference>
<dbReference type="EMBL" id="JAHXZJ010000747">
    <property type="protein sequence ID" value="KAH0558254.1"/>
    <property type="molecule type" value="Genomic_DNA"/>
</dbReference>
<comment type="caution">
    <text evidence="5">The sequence shown here is derived from an EMBL/GenBank/DDBJ whole genome shotgun (WGS) entry which is preliminary data.</text>
</comment>
<evidence type="ECO:0000256" key="3">
    <source>
        <dbReference type="SAM" id="SignalP"/>
    </source>
</evidence>
<dbReference type="InterPro" id="IPR042495">
    <property type="entry name" value="PDGFRL"/>
</dbReference>
<dbReference type="PANTHER" id="PTHR15360:SF4">
    <property type="entry name" value="PROTEIN KINASE DOMAIN-CONTAINING PROTEIN"/>
    <property type="match status" value="1"/>
</dbReference>
<dbReference type="Pfam" id="PF13927">
    <property type="entry name" value="Ig_3"/>
    <property type="match status" value="1"/>
</dbReference>
<protein>
    <recommendedName>
        <fullName evidence="2">Platelet-derived growth factor receptor-like protein</fullName>
    </recommendedName>
</protein>
<dbReference type="InterPro" id="IPR013783">
    <property type="entry name" value="Ig-like_fold"/>
</dbReference>
<sequence length="423" mass="48619">MIVQCLLLFYLNIYLSIAVSINKFSPSTLILNEGDNIQLVCLNYDDYQFIYPNDSNNNIETSSINIEKSVDSLSKEAISVLERRKIVFGDSGWYGCKKLGSISFNNKDPDNFRVYVFITSPRSFFVNENSLRFLLAETSGQITIPCRPTSPNYTVELFHNENPILNSRGVKFDPKEGFLISDLTISDVGQYTCKIKNLNREEEIPFFLQVISKIKRINQPVISSHNRQKNVLKGRDLQLNCSVEIESNILYSLQWITPNINKASDTTEEYLKNSSGVNFYQKIKQLTVRNVSYDDQGNYKCCIRSGFTSKCTNKFITVQDPKYEYLNITSEHHDIRYEKLCNQSIAWIVQFDANPLPSIQWIHPNHFSIQNRLHSNYNMEASTEKVLLQINALSESDSGSHKLILANEVKTVEIFFDLHVVCD</sequence>